<dbReference type="Proteomes" id="UP001295420">
    <property type="component" value="Unassembled WGS sequence"/>
</dbReference>
<sequence>MIIILYGMIFVDTTPKLENHTHEYDLFFEEKDDDDGINE</sequence>
<evidence type="ECO:0000313" key="1">
    <source>
        <dbReference type="EMBL" id="CAH1531240.1"/>
    </source>
</evidence>
<organism evidence="1 2">
    <name type="scientific">Vibrio owensii</name>
    <dbReference type="NCBI Taxonomy" id="696485"/>
    <lineage>
        <taxon>Bacteria</taxon>
        <taxon>Pseudomonadati</taxon>
        <taxon>Pseudomonadota</taxon>
        <taxon>Gammaproteobacteria</taxon>
        <taxon>Vibrionales</taxon>
        <taxon>Vibrionaceae</taxon>
        <taxon>Vibrio</taxon>
    </lineage>
</organism>
<evidence type="ECO:0000313" key="2">
    <source>
        <dbReference type="Proteomes" id="UP001295420"/>
    </source>
</evidence>
<dbReference type="EMBL" id="CAKMTQ010000023">
    <property type="protein sequence ID" value="CAH1531240.1"/>
    <property type="molecule type" value="Genomic_DNA"/>
</dbReference>
<proteinExistence type="predicted"/>
<reference evidence="1" key="1">
    <citation type="submission" date="2022-01" db="EMBL/GenBank/DDBJ databases">
        <authorList>
            <person name="Lagorce A."/>
        </authorList>
    </citation>
    <scope>NUCLEOTIDE SEQUENCE</scope>
    <source>
        <strain evidence="1">Th15_F1_D04</strain>
    </source>
</reference>
<protein>
    <submittedName>
        <fullName evidence="1">Uncharacterized protein</fullName>
    </submittedName>
</protein>
<gene>
    <name evidence="1" type="ORF">THF1D04_30112</name>
</gene>
<comment type="caution">
    <text evidence="1">The sequence shown here is derived from an EMBL/GenBank/DDBJ whole genome shotgun (WGS) entry which is preliminary data.</text>
</comment>
<accession>A0AAU9Q801</accession>
<name>A0AAU9Q801_9VIBR</name>
<dbReference type="AlphaFoldDB" id="A0AAU9Q801"/>